<dbReference type="InterPro" id="IPR001283">
    <property type="entry name" value="CRISP-related"/>
</dbReference>
<name>A0A2R6XCM5_MARPO</name>
<evidence type="ECO:0000256" key="2">
    <source>
        <dbReference type="ARBA" id="ARBA00023265"/>
    </source>
</evidence>
<dbReference type="PROSITE" id="PS01010">
    <property type="entry name" value="CRISP_2"/>
    <property type="match status" value="1"/>
</dbReference>
<feature type="chain" id="PRO_5015357354" description="SCP domain-containing protein" evidence="3">
    <location>
        <begin position="24"/>
        <end position="163"/>
    </location>
</feature>
<dbReference type="FunFam" id="3.40.33.10:FF:000004">
    <property type="entry name" value="CAP, cysteine-rich secretory protein, antigen 5"/>
    <property type="match status" value="1"/>
</dbReference>
<feature type="domain" description="SCP" evidence="4">
    <location>
        <begin position="25"/>
        <end position="159"/>
    </location>
</feature>
<dbReference type="OrthoDB" id="337038at2759"/>
<dbReference type="Pfam" id="PF00188">
    <property type="entry name" value="CAP"/>
    <property type="match status" value="1"/>
</dbReference>
<dbReference type="InterPro" id="IPR035940">
    <property type="entry name" value="CAP_sf"/>
</dbReference>
<keyword evidence="3" id="KW-0732">Signal</keyword>
<dbReference type="AlphaFoldDB" id="A0A2R6XCM5"/>
<evidence type="ECO:0000256" key="1">
    <source>
        <dbReference type="ARBA" id="ARBA00003143"/>
    </source>
</evidence>
<dbReference type="InterPro" id="IPR018244">
    <property type="entry name" value="Allrgn_V5/Tpx1_CS"/>
</dbReference>
<dbReference type="OMA" id="CASEMCS"/>
<reference evidence="6" key="1">
    <citation type="journal article" date="2017" name="Cell">
        <title>Insights into land plant evolution garnered from the Marchantia polymorpha genome.</title>
        <authorList>
            <person name="Bowman J.L."/>
            <person name="Kohchi T."/>
            <person name="Yamato K.T."/>
            <person name="Jenkins J."/>
            <person name="Shu S."/>
            <person name="Ishizaki K."/>
            <person name="Yamaoka S."/>
            <person name="Nishihama R."/>
            <person name="Nakamura Y."/>
            <person name="Berger F."/>
            <person name="Adam C."/>
            <person name="Aki S.S."/>
            <person name="Althoff F."/>
            <person name="Araki T."/>
            <person name="Arteaga-Vazquez M.A."/>
            <person name="Balasubrmanian S."/>
            <person name="Barry K."/>
            <person name="Bauer D."/>
            <person name="Boehm C.R."/>
            <person name="Briginshaw L."/>
            <person name="Caballero-Perez J."/>
            <person name="Catarino B."/>
            <person name="Chen F."/>
            <person name="Chiyoda S."/>
            <person name="Chovatia M."/>
            <person name="Davies K.M."/>
            <person name="Delmans M."/>
            <person name="Demura T."/>
            <person name="Dierschke T."/>
            <person name="Dolan L."/>
            <person name="Dorantes-Acosta A.E."/>
            <person name="Eklund D.M."/>
            <person name="Florent S.N."/>
            <person name="Flores-Sandoval E."/>
            <person name="Fujiyama A."/>
            <person name="Fukuzawa H."/>
            <person name="Galik B."/>
            <person name="Grimanelli D."/>
            <person name="Grimwood J."/>
            <person name="Grossniklaus U."/>
            <person name="Hamada T."/>
            <person name="Haseloff J."/>
            <person name="Hetherington A.J."/>
            <person name="Higo A."/>
            <person name="Hirakawa Y."/>
            <person name="Hundley H.N."/>
            <person name="Ikeda Y."/>
            <person name="Inoue K."/>
            <person name="Inoue S.I."/>
            <person name="Ishida S."/>
            <person name="Jia Q."/>
            <person name="Kakita M."/>
            <person name="Kanazawa T."/>
            <person name="Kawai Y."/>
            <person name="Kawashima T."/>
            <person name="Kennedy M."/>
            <person name="Kinose K."/>
            <person name="Kinoshita T."/>
            <person name="Kohara Y."/>
            <person name="Koide E."/>
            <person name="Komatsu K."/>
            <person name="Kopischke S."/>
            <person name="Kubo M."/>
            <person name="Kyozuka J."/>
            <person name="Lagercrantz U."/>
            <person name="Lin S.S."/>
            <person name="Lindquist E."/>
            <person name="Lipzen A.M."/>
            <person name="Lu C.W."/>
            <person name="De Luna E."/>
            <person name="Martienssen R.A."/>
            <person name="Minamino N."/>
            <person name="Mizutani M."/>
            <person name="Mizutani M."/>
            <person name="Mochizuki N."/>
            <person name="Monte I."/>
            <person name="Mosher R."/>
            <person name="Nagasaki H."/>
            <person name="Nakagami H."/>
            <person name="Naramoto S."/>
            <person name="Nishitani K."/>
            <person name="Ohtani M."/>
            <person name="Okamoto T."/>
            <person name="Okumura M."/>
            <person name="Phillips J."/>
            <person name="Pollak B."/>
            <person name="Reinders A."/>
            <person name="Rovekamp M."/>
            <person name="Sano R."/>
            <person name="Sawa S."/>
            <person name="Schmid M.W."/>
            <person name="Shirakawa M."/>
            <person name="Solano R."/>
            <person name="Spunde A."/>
            <person name="Suetsugu N."/>
            <person name="Sugano S."/>
            <person name="Sugiyama A."/>
            <person name="Sun R."/>
            <person name="Suzuki Y."/>
            <person name="Takenaka M."/>
            <person name="Takezawa D."/>
            <person name="Tomogane H."/>
            <person name="Tsuzuki M."/>
            <person name="Ueda T."/>
            <person name="Umeda M."/>
            <person name="Ward J.M."/>
            <person name="Watanabe Y."/>
            <person name="Yazaki K."/>
            <person name="Yokoyama R."/>
            <person name="Yoshitake Y."/>
            <person name="Yotsui I."/>
            <person name="Zachgo S."/>
            <person name="Schmutz J."/>
        </authorList>
    </citation>
    <scope>NUCLEOTIDE SEQUENCE [LARGE SCALE GENOMIC DNA]</scope>
    <source>
        <strain evidence="6">Tak-1</strain>
    </source>
</reference>
<comment type="function">
    <text evidence="1">Probably involved in the defense reaction of plants against pathogens.</text>
</comment>
<evidence type="ECO:0000313" key="6">
    <source>
        <dbReference type="Proteomes" id="UP000244005"/>
    </source>
</evidence>
<keyword evidence="6" id="KW-1185">Reference proteome</keyword>
<dbReference type="Proteomes" id="UP000244005">
    <property type="component" value="Unassembled WGS sequence"/>
</dbReference>
<dbReference type="GO" id="GO:0005615">
    <property type="term" value="C:extracellular space"/>
    <property type="evidence" value="ECO:0000318"/>
    <property type="project" value="GO_Central"/>
</dbReference>
<accession>A0A2R6XCM5</accession>
<evidence type="ECO:0000259" key="4">
    <source>
        <dbReference type="SMART" id="SM00198"/>
    </source>
</evidence>
<keyword evidence="2" id="KW-0568">Pathogenesis-related protein</keyword>
<dbReference type="EMBL" id="KZ772695">
    <property type="protein sequence ID" value="PTQ43866.1"/>
    <property type="molecule type" value="Genomic_DNA"/>
</dbReference>
<evidence type="ECO:0000313" key="5">
    <source>
        <dbReference type="EMBL" id="PTQ43866.1"/>
    </source>
</evidence>
<feature type="signal peptide" evidence="3">
    <location>
        <begin position="1"/>
        <end position="23"/>
    </location>
</feature>
<dbReference type="SUPFAM" id="SSF55797">
    <property type="entry name" value="PR-1-like"/>
    <property type="match status" value="1"/>
</dbReference>
<proteinExistence type="predicted"/>
<dbReference type="InterPro" id="IPR014044">
    <property type="entry name" value="CAP_dom"/>
</dbReference>
<dbReference type="PROSITE" id="PS01009">
    <property type="entry name" value="CRISP_1"/>
    <property type="match status" value="1"/>
</dbReference>
<evidence type="ECO:0000256" key="3">
    <source>
        <dbReference type="SAM" id="SignalP"/>
    </source>
</evidence>
<dbReference type="CDD" id="cd05381">
    <property type="entry name" value="CAP_PR-1"/>
    <property type="match status" value="1"/>
</dbReference>
<organism evidence="5 6">
    <name type="scientific">Marchantia polymorpha</name>
    <name type="common">Common liverwort</name>
    <name type="synonym">Marchantia aquatica</name>
    <dbReference type="NCBI Taxonomy" id="3197"/>
    <lineage>
        <taxon>Eukaryota</taxon>
        <taxon>Viridiplantae</taxon>
        <taxon>Streptophyta</taxon>
        <taxon>Embryophyta</taxon>
        <taxon>Marchantiophyta</taxon>
        <taxon>Marchantiopsida</taxon>
        <taxon>Marchantiidae</taxon>
        <taxon>Marchantiales</taxon>
        <taxon>Marchantiaceae</taxon>
        <taxon>Marchantia</taxon>
    </lineage>
</organism>
<dbReference type="InterPro" id="IPR002413">
    <property type="entry name" value="V5_allergen-like"/>
</dbReference>
<dbReference type="Gramene" id="Mp2g11950.1">
    <property type="protein sequence ID" value="Mp2g11950.1.cds"/>
    <property type="gene ID" value="Mp2g11950"/>
</dbReference>
<gene>
    <name evidence="5" type="ORF">MARPO_0023s0160</name>
</gene>
<protein>
    <recommendedName>
        <fullName evidence="4">SCP domain-containing protein</fullName>
    </recommendedName>
</protein>
<dbReference type="PRINTS" id="PR00838">
    <property type="entry name" value="V5ALLERGEN"/>
</dbReference>
<keyword evidence="2" id="KW-0611">Plant defense</keyword>
<dbReference type="SMART" id="SM00198">
    <property type="entry name" value="SCP"/>
    <property type="match status" value="1"/>
</dbReference>
<dbReference type="Gene3D" id="3.40.33.10">
    <property type="entry name" value="CAP"/>
    <property type="match status" value="1"/>
</dbReference>
<dbReference type="PRINTS" id="PR00837">
    <property type="entry name" value="V5TPXLIKE"/>
</dbReference>
<dbReference type="PANTHER" id="PTHR10334">
    <property type="entry name" value="CYSTEINE-RICH SECRETORY PROTEIN-RELATED"/>
    <property type="match status" value="1"/>
</dbReference>
<sequence>MMDSKICLLAFALILVSIGPVCAQSIASQYVDPHNEARREVNVPDLQWDDDLAQFAQDHANSQANTDDCRLVHSDSGYGENLYWTSANSGPPSDAVAAWVDEKNDYSISTNSCNAGKVCGHYTQVVWRSTQRVGCASASCPGGGTFVGCNYDPPGNYVGERPY</sequence>